<proteinExistence type="predicted"/>
<dbReference type="Pfam" id="PF07510">
    <property type="entry name" value="GmrSD_C"/>
    <property type="match status" value="1"/>
</dbReference>
<dbReference type="RefSeq" id="WP_198825599.1">
    <property type="nucleotide sequence ID" value="NZ_JAEILT010000030.1"/>
</dbReference>
<feature type="domain" description="GmrSD restriction endonucleases N-terminal" evidence="1">
    <location>
        <begin position="15"/>
        <end position="245"/>
    </location>
</feature>
<feature type="domain" description="GmrSD restriction endonucleases C-terminal" evidence="2">
    <location>
        <begin position="430"/>
        <end position="565"/>
    </location>
</feature>
<dbReference type="InterPro" id="IPR011089">
    <property type="entry name" value="GmrSD_C"/>
</dbReference>
<name>A0ABS0WID9_9ALTE</name>
<dbReference type="PANTHER" id="PTHR35149:SF2">
    <property type="entry name" value="DUF262 DOMAIN-CONTAINING PROTEIN"/>
    <property type="match status" value="1"/>
</dbReference>
<dbReference type="Proteomes" id="UP000649232">
    <property type="component" value="Unassembled WGS sequence"/>
</dbReference>
<evidence type="ECO:0000313" key="3">
    <source>
        <dbReference type="EMBL" id="MBJ2138207.1"/>
    </source>
</evidence>
<reference evidence="3 4" key="1">
    <citation type="submission" date="2020-12" db="EMBL/GenBank/DDBJ databases">
        <title>Draft genome sequences of nine environmental bacterial isolates colonizing plastic.</title>
        <authorList>
            <person name="Borre I."/>
            <person name="Sonnenschein E.C."/>
        </authorList>
    </citation>
    <scope>NUCLEOTIDE SEQUENCE [LARGE SCALE GENOMIC DNA]</scope>
    <source>
        <strain evidence="3 4">IB30</strain>
    </source>
</reference>
<dbReference type="Pfam" id="PF03235">
    <property type="entry name" value="GmrSD_N"/>
    <property type="match status" value="1"/>
</dbReference>
<organism evidence="3 4">
    <name type="scientific">Paraglaciecola chathamensis</name>
    <dbReference type="NCBI Taxonomy" id="368405"/>
    <lineage>
        <taxon>Bacteria</taxon>
        <taxon>Pseudomonadati</taxon>
        <taxon>Pseudomonadota</taxon>
        <taxon>Gammaproteobacteria</taxon>
        <taxon>Alteromonadales</taxon>
        <taxon>Alteromonadaceae</taxon>
        <taxon>Paraglaciecola</taxon>
    </lineage>
</organism>
<gene>
    <name evidence="3" type="ORF">JEU11_17225</name>
</gene>
<evidence type="ECO:0000313" key="4">
    <source>
        <dbReference type="Proteomes" id="UP000649232"/>
    </source>
</evidence>
<evidence type="ECO:0000259" key="1">
    <source>
        <dbReference type="Pfam" id="PF03235"/>
    </source>
</evidence>
<dbReference type="PANTHER" id="PTHR35149">
    <property type="entry name" value="SLL5132 PROTEIN"/>
    <property type="match status" value="1"/>
</dbReference>
<protein>
    <submittedName>
        <fullName evidence="3">DUF262 domain-containing protein</fullName>
    </submittedName>
</protein>
<dbReference type="EMBL" id="JAEILT010000030">
    <property type="protein sequence ID" value="MBJ2138207.1"/>
    <property type="molecule type" value="Genomic_DNA"/>
</dbReference>
<dbReference type="InterPro" id="IPR004919">
    <property type="entry name" value="GmrSD_N"/>
</dbReference>
<accession>A0ABS0WID9</accession>
<comment type="caution">
    <text evidence="3">The sequence shown here is derived from an EMBL/GenBank/DDBJ whole genome shotgun (WGS) entry which is preliminary data.</text>
</comment>
<evidence type="ECO:0000259" key="2">
    <source>
        <dbReference type="Pfam" id="PF07510"/>
    </source>
</evidence>
<sequence length="576" mass="67073">MSNIVTELESLDRQFSKYDKILIPQYQRSYAWDDSNIQTFWQDIKESIEEDRDRYFIGPIVSKSVGEKEVEVIDGQQRLTTSLIIISIVRRICLYKYEESTNENRSYYDFYGILKPRFEVTGSLMSENGNNRYQMNEENDLIYSNFIATDAKKEQILTERKRYRKADSNYKLLDSILILWDFVESYVGKDPDLGLLKSVAVYILEKLQVLNISVSDESDAYLIFETINDRGRELDTMDLVKNLLFSRVKGAPFEKVKNNWIRMQEQLSRMSSANDFLYNFWTSYKGRSSKQNLFTQIREYIKSSNSSAIDFSNDITEAARVYSAINNPSDTYWDDFSKETRKNLTVLKELSAKVVHPIIMSALISFEKDEFNKLLRYLIIFQVRYVLIAEYHTGKYSNAASSIPALIKTNGIKKAIKVAKALKDYEVYINDQEFIDSFKVLTCSTKRAKYILSAIEEHLSGDLKVVNKDGLIVNIEHILPQEPCPEWSPEVTGISNQEYDTWAMRIGNMVLSCNKLNKEAARKKFVDKKEILLKQANEIKTTAYIEDEQHWDKEAIEKRQQLLAQQALNVWSIDFN</sequence>